<keyword evidence="3" id="KW-1185">Reference proteome</keyword>
<name>A0ABV6IZN7_9PROT</name>
<sequence length="189" mass="19760">MTMATAFEAVLLALEELRACAGDRLHWAVLHARPAGGEHVLAGRYEDWATEMLALAEEAEAAGLRGEVAAGLGAALDLGGSAAALVALGRNARALSRRLHGSLASPEAHAALQALAGSEEGRAWGPWARSVAEALVRCREPMARLEDRVAEAWEEWAELALAAAAEPRAARRPRSPAPKSSAGGQPHAE</sequence>
<proteinExistence type="predicted"/>
<protein>
    <submittedName>
        <fullName evidence="2">Uncharacterized protein</fullName>
    </submittedName>
</protein>
<feature type="region of interest" description="Disordered" evidence="1">
    <location>
        <begin position="164"/>
        <end position="189"/>
    </location>
</feature>
<gene>
    <name evidence="2" type="ORF">ACFFIC_26535</name>
</gene>
<dbReference type="EMBL" id="JBHLVZ010000091">
    <property type="protein sequence ID" value="MFC0389078.1"/>
    <property type="molecule type" value="Genomic_DNA"/>
</dbReference>
<evidence type="ECO:0000313" key="2">
    <source>
        <dbReference type="EMBL" id="MFC0389078.1"/>
    </source>
</evidence>
<comment type="caution">
    <text evidence="2">The sequence shown here is derived from an EMBL/GenBank/DDBJ whole genome shotgun (WGS) entry which is preliminary data.</text>
</comment>
<reference evidence="2 3" key="1">
    <citation type="submission" date="2024-09" db="EMBL/GenBank/DDBJ databases">
        <authorList>
            <person name="Sun Q."/>
            <person name="Mori K."/>
        </authorList>
    </citation>
    <scope>NUCLEOTIDE SEQUENCE [LARGE SCALE GENOMIC DNA]</scope>
    <source>
        <strain evidence="2 3">CCM 7468</strain>
    </source>
</reference>
<dbReference type="Proteomes" id="UP001589789">
    <property type="component" value="Unassembled WGS sequence"/>
</dbReference>
<evidence type="ECO:0000256" key="1">
    <source>
        <dbReference type="SAM" id="MobiDB-lite"/>
    </source>
</evidence>
<evidence type="ECO:0000313" key="3">
    <source>
        <dbReference type="Proteomes" id="UP001589789"/>
    </source>
</evidence>
<accession>A0ABV6IZN7</accession>
<organism evidence="2 3">
    <name type="scientific">Muricoccus vinaceus</name>
    <dbReference type="NCBI Taxonomy" id="424704"/>
    <lineage>
        <taxon>Bacteria</taxon>
        <taxon>Pseudomonadati</taxon>
        <taxon>Pseudomonadota</taxon>
        <taxon>Alphaproteobacteria</taxon>
        <taxon>Acetobacterales</taxon>
        <taxon>Roseomonadaceae</taxon>
        <taxon>Muricoccus</taxon>
    </lineage>
</organism>
<dbReference type="RefSeq" id="WP_377056109.1">
    <property type="nucleotide sequence ID" value="NZ_JBHLVZ010000091.1"/>
</dbReference>